<protein>
    <submittedName>
        <fullName evidence="4">AcrR family transcriptional regulator</fullName>
    </submittedName>
</protein>
<dbReference type="PROSITE" id="PS50977">
    <property type="entry name" value="HTH_TETR_2"/>
    <property type="match status" value="1"/>
</dbReference>
<feature type="domain" description="HTH tetR-type" evidence="3">
    <location>
        <begin position="28"/>
        <end position="88"/>
    </location>
</feature>
<dbReference type="Pfam" id="PF14246">
    <property type="entry name" value="TetR_C_7"/>
    <property type="match status" value="1"/>
</dbReference>
<evidence type="ECO:0000256" key="2">
    <source>
        <dbReference type="PROSITE-ProRule" id="PRU00335"/>
    </source>
</evidence>
<dbReference type="PROSITE" id="PS01081">
    <property type="entry name" value="HTH_TETR_1"/>
    <property type="match status" value="1"/>
</dbReference>
<dbReference type="EMBL" id="JBEPLJ010000020">
    <property type="protein sequence ID" value="MET3588114.1"/>
    <property type="molecule type" value="Genomic_DNA"/>
</dbReference>
<gene>
    <name evidence="4" type="ORF">ABID21_004247</name>
</gene>
<dbReference type="InterPro" id="IPR050109">
    <property type="entry name" value="HTH-type_TetR-like_transc_reg"/>
</dbReference>
<feature type="DNA-binding region" description="H-T-H motif" evidence="2">
    <location>
        <begin position="51"/>
        <end position="70"/>
    </location>
</feature>
<name>A0ABV2HCC5_9HYPH</name>
<evidence type="ECO:0000313" key="4">
    <source>
        <dbReference type="EMBL" id="MET3588114.1"/>
    </source>
</evidence>
<dbReference type="RefSeq" id="WP_247245897.1">
    <property type="nucleotide sequence ID" value="NZ_JALJRA010000021.1"/>
</dbReference>
<dbReference type="Gene3D" id="1.10.10.60">
    <property type="entry name" value="Homeodomain-like"/>
    <property type="match status" value="1"/>
</dbReference>
<dbReference type="PRINTS" id="PR00455">
    <property type="entry name" value="HTHTETR"/>
</dbReference>
<dbReference type="PANTHER" id="PTHR30055">
    <property type="entry name" value="HTH-TYPE TRANSCRIPTIONAL REGULATOR RUTR"/>
    <property type="match status" value="1"/>
</dbReference>
<comment type="caution">
    <text evidence="4">The sequence shown here is derived from an EMBL/GenBank/DDBJ whole genome shotgun (WGS) entry which is preliminary data.</text>
</comment>
<organism evidence="4 5">
    <name type="scientific">Pseudorhizobium tarimense</name>
    <dbReference type="NCBI Taxonomy" id="1079109"/>
    <lineage>
        <taxon>Bacteria</taxon>
        <taxon>Pseudomonadati</taxon>
        <taxon>Pseudomonadota</taxon>
        <taxon>Alphaproteobacteria</taxon>
        <taxon>Hyphomicrobiales</taxon>
        <taxon>Rhizobiaceae</taxon>
        <taxon>Rhizobium/Agrobacterium group</taxon>
        <taxon>Pseudorhizobium</taxon>
    </lineage>
</organism>
<dbReference type="Gene3D" id="1.10.357.10">
    <property type="entry name" value="Tetracycline Repressor, domain 2"/>
    <property type="match status" value="1"/>
</dbReference>
<evidence type="ECO:0000313" key="5">
    <source>
        <dbReference type="Proteomes" id="UP001549031"/>
    </source>
</evidence>
<sequence>MSSRTIEKADDASAAAAGGGRFAAGADPAKREQIIDGAKRVFMKLGFDGASMNDITREAGVSKGTIYVYFENKEDLFVAMVDRERDRIANDMRNLLAGSEAVEEGLYAFGTSFARHITCPEVVGAMRTVIGVVDRMPSVTRRFFHAAPGNVRHVLGDFVQRHVALGNLVVDDTDLAARQFIEMTSGSFFKFRLFGDLKDVPSEADLDHVTRGAIRVFMAAYGPPATC</sequence>
<dbReference type="PANTHER" id="PTHR30055:SF146">
    <property type="entry name" value="HTH-TYPE TRANSCRIPTIONAL DUAL REGULATOR CECR"/>
    <property type="match status" value="1"/>
</dbReference>
<dbReference type="InterPro" id="IPR009057">
    <property type="entry name" value="Homeodomain-like_sf"/>
</dbReference>
<dbReference type="Pfam" id="PF00440">
    <property type="entry name" value="TetR_N"/>
    <property type="match status" value="1"/>
</dbReference>
<evidence type="ECO:0000259" key="3">
    <source>
        <dbReference type="PROSITE" id="PS50977"/>
    </source>
</evidence>
<proteinExistence type="predicted"/>
<accession>A0ABV2HCC5</accession>
<reference evidence="4 5" key="1">
    <citation type="submission" date="2024-06" db="EMBL/GenBank/DDBJ databases">
        <title>Genomic Encyclopedia of Type Strains, Phase IV (KMG-IV): sequencing the most valuable type-strain genomes for metagenomic binning, comparative biology and taxonomic classification.</title>
        <authorList>
            <person name="Goeker M."/>
        </authorList>
    </citation>
    <scope>NUCLEOTIDE SEQUENCE [LARGE SCALE GENOMIC DNA]</scope>
    <source>
        <strain evidence="4 5">DSM 105042</strain>
    </source>
</reference>
<dbReference type="SUPFAM" id="SSF46689">
    <property type="entry name" value="Homeodomain-like"/>
    <property type="match status" value="1"/>
</dbReference>
<evidence type="ECO:0000256" key="1">
    <source>
        <dbReference type="ARBA" id="ARBA00023125"/>
    </source>
</evidence>
<dbReference type="InterPro" id="IPR001647">
    <property type="entry name" value="HTH_TetR"/>
</dbReference>
<dbReference type="Proteomes" id="UP001549031">
    <property type="component" value="Unassembled WGS sequence"/>
</dbReference>
<dbReference type="InterPro" id="IPR023772">
    <property type="entry name" value="DNA-bd_HTH_TetR-type_CS"/>
</dbReference>
<keyword evidence="5" id="KW-1185">Reference proteome</keyword>
<dbReference type="SUPFAM" id="SSF48498">
    <property type="entry name" value="Tetracyclin repressor-like, C-terminal domain"/>
    <property type="match status" value="1"/>
</dbReference>
<dbReference type="InterPro" id="IPR039536">
    <property type="entry name" value="TetR_C_Proteobacteria"/>
</dbReference>
<keyword evidence="1 2" id="KW-0238">DNA-binding</keyword>
<dbReference type="InterPro" id="IPR036271">
    <property type="entry name" value="Tet_transcr_reg_TetR-rel_C_sf"/>
</dbReference>